<comment type="caution">
    <text evidence="9">The sequence shown here is derived from an EMBL/GenBank/DDBJ whole genome shotgun (WGS) entry which is preliminary data.</text>
</comment>
<feature type="active site" description="Proton donor" evidence="4">
    <location>
        <position position="291"/>
    </location>
</feature>
<dbReference type="Pfam" id="PF00233">
    <property type="entry name" value="PDEase_I"/>
    <property type="match status" value="1"/>
</dbReference>
<keyword evidence="2 6" id="KW-0378">Hydrolase</keyword>
<name>A0A8S4N131_OWEFU</name>
<dbReference type="InterPro" id="IPR003607">
    <property type="entry name" value="HD/PDEase_dom"/>
</dbReference>
<reference evidence="9" key="1">
    <citation type="submission" date="2022-03" db="EMBL/GenBank/DDBJ databases">
        <authorList>
            <person name="Martin C."/>
        </authorList>
    </citation>
    <scope>NUCLEOTIDE SEQUENCE</scope>
</reference>
<evidence type="ECO:0000256" key="1">
    <source>
        <dbReference type="ARBA" id="ARBA00022723"/>
    </source>
</evidence>
<dbReference type="Pfam" id="PF18100">
    <property type="entry name" value="PDE4_UCR"/>
    <property type="match status" value="1"/>
</dbReference>
<keyword evidence="3" id="KW-0114">cAMP</keyword>
<evidence type="ECO:0000313" key="10">
    <source>
        <dbReference type="Proteomes" id="UP000749559"/>
    </source>
</evidence>
<comment type="cofactor">
    <cofactor evidence="6">
        <name>a divalent metal cation</name>
        <dbReference type="ChEBI" id="CHEBI:60240"/>
    </cofactor>
    <text evidence="6">Binds 2 divalent metal cations per subunit. Site 1 may preferentially bind zinc ions, while site 2 has a preference for magnesium and/or manganese ions.</text>
</comment>
<dbReference type="EMBL" id="CAIIXF020000001">
    <property type="protein sequence ID" value="CAH1774431.1"/>
    <property type="molecule type" value="Genomic_DNA"/>
</dbReference>
<sequence length="441" mass="49557">MLGVPKLTGLLMIVDSPPRDSPSGLQESGWALIGTWAPITANTARSSNKATGGKSAREKRSRRGSAASGAHHSTNIHQSPGSQQTLNAKTDEQYNKLAVETLEELDWCLDQLETIQTHRSVSDMATSKFKRMLNRELSHFAESSKSGNQISEYICNTFLDRQQEIDLPVTKNDESDISTIQNKKEKKKSTPMSQITGVRKLRHTNSFTGNMPKYGVETAHEMELAKILCDIDRWGVDMFKISELSGKRPLTAVTYQIFKERDLLKTFKIPPNTLVTYLMHLEDHYRDVPYHNRMHAADVTQSTHVLLSVPALENVFTDLEILAAIFSCAIHDVDHPGLTNQFLINTSSELALMYNDDSVLENHHLAVAFKLLQEENCDIFTNLSNKQRQTLRRMVIDMVSSTSWYSTDEYSILHLIVIIPPNEVGGGYRKAVGLSDLPSIR</sequence>
<feature type="binding site" evidence="5">
    <location>
        <position position="331"/>
    </location>
    <ligand>
        <name>Zn(2+)</name>
        <dbReference type="ChEBI" id="CHEBI:29105"/>
        <label>1</label>
    </ligand>
</feature>
<keyword evidence="1 5" id="KW-0479">Metal-binding</keyword>
<gene>
    <name evidence="9" type="ORF">OFUS_LOCUS1891</name>
</gene>
<organism evidence="9 10">
    <name type="scientific">Owenia fusiformis</name>
    <name type="common">Polychaete worm</name>
    <dbReference type="NCBI Taxonomy" id="6347"/>
    <lineage>
        <taxon>Eukaryota</taxon>
        <taxon>Metazoa</taxon>
        <taxon>Spiralia</taxon>
        <taxon>Lophotrochozoa</taxon>
        <taxon>Annelida</taxon>
        <taxon>Polychaeta</taxon>
        <taxon>Sedentaria</taxon>
        <taxon>Canalipalpata</taxon>
        <taxon>Sabellida</taxon>
        <taxon>Oweniida</taxon>
        <taxon>Oweniidae</taxon>
        <taxon>Owenia</taxon>
    </lineage>
</organism>
<dbReference type="InterPro" id="IPR023088">
    <property type="entry name" value="PDEase"/>
</dbReference>
<dbReference type="PROSITE" id="PS00126">
    <property type="entry name" value="PDEASE_I_1"/>
    <property type="match status" value="1"/>
</dbReference>
<feature type="binding site" evidence="5">
    <location>
        <position position="295"/>
    </location>
    <ligand>
        <name>Zn(2+)</name>
        <dbReference type="ChEBI" id="CHEBI:29105"/>
        <label>1</label>
    </ligand>
</feature>
<protein>
    <recommendedName>
        <fullName evidence="6">Phosphodiesterase</fullName>
        <ecNumber evidence="6">3.1.4.-</ecNumber>
    </recommendedName>
</protein>
<evidence type="ECO:0000256" key="4">
    <source>
        <dbReference type="PIRSR" id="PIRSR623088-1"/>
    </source>
</evidence>
<evidence type="ECO:0000256" key="3">
    <source>
        <dbReference type="ARBA" id="ARBA00023149"/>
    </source>
</evidence>
<dbReference type="InterPro" id="IPR002073">
    <property type="entry name" value="PDEase_catalytic_dom"/>
</dbReference>
<dbReference type="InterPro" id="IPR036971">
    <property type="entry name" value="PDEase_catalytic_dom_sf"/>
</dbReference>
<feature type="domain" description="PDEase" evidence="8">
    <location>
        <begin position="216"/>
        <end position="441"/>
    </location>
</feature>
<evidence type="ECO:0000256" key="7">
    <source>
        <dbReference type="SAM" id="MobiDB-lite"/>
    </source>
</evidence>
<evidence type="ECO:0000256" key="2">
    <source>
        <dbReference type="ARBA" id="ARBA00022801"/>
    </source>
</evidence>
<comment type="similarity">
    <text evidence="6">Belongs to the cyclic nucleotide phosphodiesterase family.</text>
</comment>
<evidence type="ECO:0000259" key="8">
    <source>
        <dbReference type="PROSITE" id="PS51845"/>
    </source>
</evidence>
<proteinExistence type="inferred from homology"/>
<feature type="region of interest" description="Disordered" evidence="7">
    <location>
        <begin position="172"/>
        <end position="193"/>
    </location>
</feature>
<feature type="binding site" evidence="5">
    <location>
        <position position="332"/>
    </location>
    <ligand>
        <name>Zn(2+)</name>
        <dbReference type="ChEBI" id="CHEBI:29105"/>
        <label>1</label>
    </ligand>
</feature>
<accession>A0A8S4N131</accession>
<dbReference type="InterPro" id="IPR040844">
    <property type="entry name" value="PDE4_UCR"/>
</dbReference>
<dbReference type="PANTHER" id="PTHR11347">
    <property type="entry name" value="CYCLIC NUCLEOTIDE PHOSPHODIESTERASE"/>
    <property type="match status" value="1"/>
</dbReference>
<dbReference type="InterPro" id="IPR023174">
    <property type="entry name" value="PDEase_CS"/>
</dbReference>
<dbReference type="PROSITE" id="PS51845">
    <property type="entry name" value="PDEASE_I_2"/>
    <property type="match status" value="1"/>
</dbReference>
<evidence type="ECO:0000256" key="6">
    <source>
        <dbReference type="RuleBase" id="RU363067"/>
    </source>
</evidence>
<feature type="compositionally biased region" description="Polar residues" evidence="7">
    <location>
        <begin position="71"/>
        <end position="87"/>
    </location>
</feature>
<dbReference type="OrthoDB" id="189220at2759"/>
<dbReference type="CDD" id="cd00077">
    <property type="entry name" value="HDc"/>
    <property type="match status" value="1"/>
</dbReference>
<evidence type="ECO:0000256" key="5">
    <source>
        <dbReference type="PIRSR" id="PIRSR623088-3"/>
    </source>
</evidence>
<feature type="region of interest" description="Disordered" evidence="7">
    <location>
        <begin position="43"/>
        <end position="87"/>
    </location>
</feature>
<feature type="binding site" evidence="5">
    <location>
        <position position="332"/>
    </location>
    <ligand>
        <name>Zn(2+)</name>
        <dbReference type="ChEBI" id="CHEBI:29105"/>
        <label>2</label>
    </ligand>
</feature>
<dbReference type="Proteomes" id="UP000749559">
    <property type="component" value="Unassembled WGS sequence"/>
</dbReference>
<keyword evidence="10" id="KW-1185">Reference proteome</keyword>
<dbReference type="GO" id="GO:0004114">
    <property type="term" value="F:3',5'-cyclic-nucleotide phosphodiesterase activity"/>
    <property type="evidence" value="ECO:0007669"/>
    <property type="project" value="InterPro"/>
</dbReference>
<dbReference type="Gene3D" id="1.10.1300.10">
    <property type="entry name" value="3'5'-cyclic nucleotide phosphodiesterase, catalytic domain"/>
    <property type="match status" value="1"/>
</dbReference>
<evidence type="ECO:0000313" key="9">
    <source>
        <dbReference type="EMBL" id="CAH1774431.1"/>
    </source>
</evidence>
<dbReference type="GO" id="GO:0046872">
    <property type="term" value="F:metal ion binding"/>
    <property type="evidence" value="ECO:0007669"/>
    <property type="project" value="UniProtKB-KW"/>
</dbReference>
<dbReference type="SUPFAM" id="SSF109604">
    <property type="entry name" value="HD-domain/PDEase-like"/>
    <property type="match status" value="1"/>
</dbReference>
<dbReference type="PRINTS" id="PR00387">
    <property type="entry name" value="PDIESTERASE1"/>
</dbReference>
<dbReference type="AlphaFoldDB" id="A0A8S4N131"/>
<dbReference type="GO" id="GO:0007165">
    <property type="term" value="P:signal transduction"/>
    <property type="evidence" value="ECO:0007669"/>
    <property type="project" value="InterPro"/>
</dbReference>
<dbReference type="EC" id="3.1.4.-" evidence="6"/>